<accession>A0ACC3N9I8</accession>
<evidence type="ECO:0000313" key="2">
    <source>
        <dbReference type="Proteomes" id="UP001281147"/>
    </source>
</evidence>
<dbReference type="Proteomes" id="UP001281147">
    <property type="component" value="Unassembled WGS sequence"/>
</dbReference>
<organism evidence="1 2">
    <name type="scientific">Vermiconidia calcicola</name>
    <dbReference type="NCBI Taxonomy" id="1690605"/>
    <lineage>
        <taxon>Eukaryota</taxon>
        <taxon>Fungi</taxon>
        <taxon>Dikarya</taxon>
        <taxon>Ascomycota</taxon>
        <taxon>Pezizomycotina</taxon>
        <taxon>Dothideomycetes</taxon>
        <taxon>Dothideomycetidae</taxon>
        <taxon>Mycosphaerellales</taxon>
        <taxon>Extremaceae</taxon>
        <taxon>Vermiconidia</taxon>
    </lineage>
</organism>
<comment type="caution">
    <text evidence="1">The sequence shown here is derived from an EMBL/GenBank/DDBJ whole genome shotgun (WGS) entry which is preliminary data.</text>
</comment>
<name>A0ACC3N9I8_9PEZI</name>
<sequence length="282" mass="31538">MADAQGELLDNLAKPGDGIGYPVPYNGSRMTVDHDFLKKCRSLASFSGAYRLNENTVMKTGEAVRMSEATAMRLVAERTSMPVPKVRDAYVQADGRGVIFMDYIEGETLDKPWERYGPEGKQLVVAELQRYLAELRAIEGSSVSAVDGSPCCDQFFPLEGANYGPYQSVDDFHRGLAQALSTKGDNSWHQMVSRFLTSLGGQNIVLTHNDLAPRNILVRDGKIVAVLDWELCGFFPDSWEYIKAYLWADWNSAWVLDKVPDQILTPRLSELAVLLHARDIIW</sequence>
<gene>
    <name evidence="1" type="ORF">LTR37_009395</name>
</gene>
<proteinExistence type="predicted"/>
<dbReference type="EMBL" id="JAUTXU010000073">
    <property type="protein sequence ID" value="KAK3711877.1"/>
    <property type="molecule type" value="Genomic_DNA"/>
</dbReference>
<protein>
    <submittedName>
        <fullName evidence="1">Uncharacterized protein</fullName>
    </submittedName>
</protein>
<reference evidence="1" key="1">
    <citation type="submission" date="2023-07" db="EMBL/GenBank/DDBJ databases">
        <title>Black Yeasts Isolated from many extreme environments.</title>
        <authorList>
            <person name="Coleine C."/>
            <person name="Stajich J.E."/>
            <person name="Selbmann L."/>
        </authorList>
    </citation>
    <scope>NUCLEOTIDE SEQUENCE</scope>
    <source>
        <strain evidence="1">CCFEE 5714</strain>
    </source>
</reference>
<keyword evidence="2" id="KW-1185">Reference proteome</keyword>
<evidence type="ECO:0000313" key="1">
    <source>
        <dbReference type="EMBL" id="KAK3711877.1"/>
    </source>
</evidence>